<evidence type="ECO:0000256" key="7">
    <source>
        <dbReference type="ARBA" id="ARBA00023242"/>
    </source>
</evidence>
<dbReference type="Proteomes" id="UP000054498">
    <property type="component" value="Unassembled WGS sequence"/>
</dbReference>
<feature type="region of interest" description="Disordered" evidence="9">
    <location>
        <begin position="465"/>
        <end position="493"/>
    </location>
</feature>
<evidence type="ECO:0000256" key="8">
    <source>
        <dbReference type="SAM" id="Coils"/>
    </source>
</evidence>
<evidence type="ECO:0000256" key="6">
    <source>
        <dbReference type="ARBA" id="ARBA00023132"/>
    </source>
</evidence>
<evidence type="ECO:0000313" key="11">
    <source>
        <dbReference type="Proteomes" id="UP000054498"/>
    </source>
</evidence>
<keyword evidence="7" id="KW-0539">Nucleus</keyword>
<dbReference type="GO" id="GO:0006606">
    <property type="term" value="P:protein import into nucleus"/>
    <property type="evidence" value="ECO:0007669"/>
    <property type="project" value="TreeGrafter"/>
</dbReference>
<dbReference type="AlphaFoldDB" id="A0A0D2N1H7"/>
<keyword evidence="6" id="KW-0906">Nuclear pore complex</keyword>
<gene>
    <name evidence="10" type="ORF">MNEG_7846</name>
</gene>
<reference evidence="10 11" key="1">
    <citation type="journal article" date="2013" name="BMC Genomics">
        <title>Reconstruction of the lipid metabolism for the microalga Monoraphidium neglectum from its genome sequence reveals characteristics suitable for biofuel production.</title>
        <authorList>
            <person name="Bogen C."/>
            <person name="Al-Dilaimi A."/>
            <person name="Albersmeier A."/>
            <person name="Wichmann J."/>
            <person name="Grundmann M."/>
            <person name="Rupp O."/>
            <person name="Lauersen K.J."/>
            <person name="Blifernez-Klassen O."/>
            <person name="Kalinowski J."/>
            <person name="Goesmann A."/>
            <person name="Mussgnug J.H."/>
            <person name="Kruse O."/>
        </authorList>
    </citation>
    <scope>NUCLEOTIDE SEQUENCE [LARGE SCALE GENOMIC DNA]</scope>
    <source>
        <strain evidence="10 11">SAG 48.87</strain>
    </source>
</reference>
<evidence type="ECO:0008006" key="12">
    <source>
        <dbReference type="Google" id="ProtNLM"/>
    </source>
</evidence>
<dbReference type="GO" id="GO:0006406">
    <property type="term" value="P:mRNA export from nucleus"/>
    <property type="evidence" value="ECO:0007669"/>
    <property type="project" value="TreeGrafter"/>
</dbReference>
<dbReference type="EMBL" id="KK101647">
    <property type="protein sequence ID" value="KIZ00116.1"/>
    <property type="molecule type" value="Genomic_DNA"/>
</dbReference>
<feature type="compositionally biased region" description="Low complexity" evidence="9">
    <location>
        <begin position="401"/>
        <end position="425"/>
    </location>
</feature>
<evidence type="ECO:0000256" key="1">
    <source>
        <dbReference type="ARBA" id="ARBA00004567"/>
    </source>
</evidence>
<proteinExistence type="predicted"/>
<sequence>MRRDASAAASANGHQLLLVGSEDDEVPVLALVDLYGAELVDPGVPSSAGASPSPAPATRRLRARLTRVHGDFLSRRPGLRLLQAAWHPASPGHFACLASDGTWRLYNAADPSEPEQSFALRLPGGAGAGPLGLGGGGAAAARPAAFAWGPPGGGASWGQLAVLILATDGGVYSLCPVAPFGLRVAAGALRRLLASCGGGAEAGGGGGSSTARAWLQAAFPGVVHPAGEVLAGGEGFTVQPHLLETWAPALQGPLNAGSVSAEAGGRPGAPRGAAIAASARSAAAGGRRLFDDGGGEEDWYPAFDGGFGDDGAGGDGGVTCCAVLTALTDGRVYTHALDGGALAPAWTEGLPQCTYGPRMDVVSVRCECEAVPAVVASAAGDDGGGVSAGLPPIDEDDRDSTAASRPAGRRTASAPASRPASGGALSARAGVSGGAAVAAASAAAASGPMVVIDLIDLRLRDEVAGGGFQDDEDRGSFSEDEEDEEEELRGAGGAAPRRLRRVVLHACPEQPGAFWAVHDRGAWALSLRWLPAVARQLAAAAAAEAEGFGGLDGYGGGGEDGEGDEAASGQLPAPALRELLVSEDSINASAPLGSVLAGSSCVLLERSGRLSVARPGAAAGGGGAGGGAGAGGGGVDEEERLEALVAGAAGRVQPPDVAAAQAAVQELYAELRAGPRNLPEPQAPAGGTDVRTPAGKEHLAAQLAWLQGKYVRFVAMAHCDAINRAKQLQAEVRDQQGVAREVGALASDVEATQAELAERVERLQARHANLLDRLKVLALLHWGAPRPLSRAERDFSKQLEQREAIQSGRQRLETLREDLQLFLSDHPEARLPAALASMSGALSNVR</sequence>
<feature type="compositionally biased region" description="Gly residues" evidence="9">
    <location>
        <begin position="618"/>
        <end position="634"/>
    </location>
</feature>
<accession>A0A0D2N1H7</accession>
<dbReference type="PANTHER" id="PTHR13257:SF0">
    <property type="entry name" value="NUCLEAR PORE COMPLEX PROTEIN NUP88"/>
    <property type="match status" value="1"/>
</dbReference>
<feature type="region of interest" description="Disordered" evidence="9">
    <location>
        <begin position="381"/>
        <end position="425"/>
    </location>
</feature>
<evidence type="ECO:0000256" key="3">
    <source>
        <dbReference type="ARBA" id="ARBA00022816"/>
    </source>
</evidence>
<keyword evidence="11" id="KW-1185">Reference proteome</keyword>
<protein>
    <recommendedName>
        <fullName evidence="12">Nucleoporin Nup88</fullName>
    </recommendedName>
</protein>
<dbReference type="GO" id="GO:0017056">
    <property type="term" value="F:structural constituent of nuclear pore"/>
    <property type="evidence" value="ECO:0007669"/>
    <property type="project" value="InterPro"/>
</dbReference>
<dbReference type="OrthoDB" id="341482at2759"/>
<dbReference type="KEGG" id="mng:MNEG_7846"/>
<evidence type="ECO:0000313" key="10">
    <source>
        <dbReference type="EMBL" id="KIZ00116.1"/>
    </source>
</evidence>
<organism evidence="10 11">
    <name type="scientific">Monoraphidium neglectum</name>
    <dbReference type="NCBI Taxonomy" id="145388"/>
    <lineage>
        <taxon>Eukaryota</taxon>
        <taxon>Viridiplantae</taxon>
        <taxon>Chlorophyta</taxon>
        <taxon>core chlorophytes</taxon>
        <taxon>Chlorophyceae</taxon>
        <taxon>CS clade</taxon>
        <taxon>Sphaeropleales</taxon>
        <taxon>Selenastraceae</taxon>
        <taxon>Monoraphidium</taxon>
    </lineage>
</organism>
<feature type="coiled-coil region" evidence="8">
    <location>
        <begin position="746"/>
        <end position="773"/>
    </location>
</feature>
<keyword evidence="8" id="KW-0175">Coiled coil</keyword>
<feature type="compositionally biased region" description="Acidic residues" evidence="9">
    <location>
        <begin position="469"/>
        <end position="487"/>
    </location>
</feature>
<dbReference type="STRING" id="145388.A0A0D2N1H7"/>
<evidence type="ECO:0000256" key="2">
    <source>
        <dbReference type="ARBA" id="ARBA00022448"/>
    </source>
</evidence>
<dbReference type="PANTHER" id="PTHR13257">
    <property type="entry name" value="NUCLEOPORIN NUP84-RELATED"/>
    <property type="match status" value="1"/>
</dbReference>
<dbReference type="GO" id="GO:0000056">
    <property type="term" value="P:ribosomal small subunit export from nucleus"/>
    <property type="evidence" value="ECO:0007669"/>
    <property type="project" value="InterPro"/>
</dbReference>
<dbReference type="GeneID" id="25740722"/>
<dbReference type="GO" id="GO:0000055">
    <property type="term" value="P:ribosomal large subunit export from nucleus"/>
    <property type="evidence" value="ECO:0007669"/>
    <property type="project" value="InterPro"/>
</dbReference>
<evidence type="ECO:0000256" key="5">
    <source>
        <dbReference type="ARBA" id="ARBA00023010"/>
    </source>
</evidence>
<feature type="region of interest" description="Disordered" evidence="9">
    <location>
        <begin position="614"/>
        <end position="635"/>
    </location>
</feature>
<dbReference type="GO" id="GO:0005643">
    <property type="term" value="C:nuclear pore"/>
    <property type="evidence" value="ECO:0007669"/>
    <property type="project" value="UniProtKB-SubCell"/>
</dbReference>
<evidence type="ECO:0000256" key="4">
    <source>
        <dbReference type="ARBA" id="ARBA00022927"/>
    </source>
</evidence>
<keyword evidence="3" id="KW-0509">mRNA transport</keyword>
<dbReference type="InterPro" id="IPR037700">
    <property type="entry name" value="NUP88/NUP82"/>
</dbReference>
<comment type="subcellular location">
    <subcellularLocation>
        <location evidence="1">Nucleus</location>
        <location evidence="1">Nuclear pore complex</location>
    </subcellularLocation>
</comment>
<name>A0A0D2N1H7_9CHLO</name>
<keyword evidence="4" id="KW-0653">Protein transport</keyword>
<evidence type="ECO:0000256" key="9">
    <source>
        <dbReference type="SAM" id="MobiDB-lite"/>
    </source>
</evidence>
<keyword evidence="2" id="KW-0813">Transport</keyword>
<dbReference type="RefSeq" id="XP_013899135.1">
    <property type="nucleotide sequence ID" value="XM_014043681.1"/>
</dbReference>
<keyword evidence="5" id="KW-0811">Translocation</keyword>